<dbReference type="SUPFAM" id="SSF117281">
    <property type="entry name" value="Kelch motif"/>
    <property type="match status" value="1"/>
</dbReference>
<evidence type="ECO:0000313" key="1">
    <source>
        <dbReference type="EMBL" id="PIA64090.1"/>
    </source>
</evidence>
<dbReference type="PANTHER" id="PTHR24414:SF23">
    <property type="entry name" value="F-BOX_KELCH-REPEAT PROTEIN SKIP6"/>
    <property type="match status" value="1"/>
</dbReference>
<evidence type="ECO:0000313" key="2">
    <source>
        <dbReference type="Proteomes" id="UP000230069"/>
    </source>
</evidence>
<dbReference type="InterPro" id="IPR050354">
    <property type="entry name" value="F-box/kelch-repeat_ARATH"/>
</dbReference>
<dbReference type="PANTHER" id="PTHR24414">
    <property type="entry name" value="F-BOX/KELCH-REPEAT PROTEIN SKIP4"/>
    <property type="match status" value="1"/>
</dbReference>
<dbReference type="EMBL" id="KZ305019">
    <property type="protein sequence ID" value="PIA64090.1"/>
    <property type="molecule type" value="Genomic_DNA"/>
</dbReference>
<proteinExistence type="predicted"/>
<dbReference type="InParanoid" id="A0A2G5F817"/>
<organism evidence="1 2">
    <name type="scientific">Aquilegia coerulea</name>
    <name type="common">Rocky mountain columbine</name>
    <dbReference type="NCBI Taxonomy" id="218851"/>
    <lineage>
        <taxon>Eukaryota</taxon>
        <taxon>Viridiplantae</taxon>
        <taxon>Streptophyta</taxon>
        <taxon>Embryophyta</taxon>
        <taxon>Tracheophyta</taxon>
        <taxon>Spermatophyta</taxon>
        <taxon>Magnoliopsida</taxon>
        <taxon>Ranunculales</taxon>
        <taxon>Ranunculaceae</taxon>
        <taxon>Thalictroideae</taxon>
        <taxon>Aquilegia</taxon>
    </lineage>
</organism>
<dbReference type="InterPro" id="IPR006652">
    <property type="entry name" value="Kelch_1"/>
</dbReference>
<accession>A0A2G5F817</accession>
<sequence length="229" mass="25927">MPQGSTTLYILIRYNTKYKVYRDWFCIDPKGIKFNSSCQQQFDEFGNQTKFLSKPLFSMPPDMPDHVTCVAVGSKIYSLGGYDSTTYISHPRIYNKAYVYDTAAHDNNNNKTLVEWERIPSMLLPRSGPSALVVDEKLIVMGSDFLSNWTRGIPWSEVYDPINNTWSTFINQPPSHLIFATISNTCVPSVECLFVGAQYEYVSNIFPSYSQNILLLSQACFVEGSSSAI</sequence>
<dbReference type="Gene3D" id="2.120.10.80">
    <property type="entry name" value="Kelch-type beta propeller"/>
    <property type="match status" value="1"/>
</dbReference>
<protein>
    <submittedName>
        <fullName evidence="1">Uncharacterized protein</fullName>
    </submittedName>
</protein>
<dbReference type="Pfam" id="PF01344">
    <property type="entry name" value="Kelch_1"/>
    <property type="match status" value="1"/>
</dbReference>
<dbReference type="Proteomes" id="UP000230069">
    <property type="component" value="Unassembled WGS sequence"/>
</dbReference>
<reference evidence="1 2" key="1">
    <citation type="submission" date="2017-09" db="EMBL/GenBank/DDBJ databases">
        <title>WGS assembly of Aquilegia coerulea Goldsmith.</title>
        <authorList>
            <person name="Hodges S."/>
            <person name="Kramer E."/>
            <person name="Nordborg M."/>
            <person name="Tomkins J."/>
            <person name="Borevitz J."/>
            <person name="Derieg N."/>
            <person name="Yan J."/>
            <person name="Mihaltcheva S."/>
            <person name="Hayes R.D."/>
            <person name="Rokhsar D."/>
        </authorList>
    </citation>
    <scope>NUCLEOTIDE SEQUENCE [LARGE SCALE GENOMIC DNA]</scope>
    <source>
        <strain evidence="2">cv. Goldsmith</strain>
    </source>
</reference>
<dbReference type="InterPro" id="IPR015915">
    <property type="entry name" value="Kelch-typ_b-propeller"/>
</dbReference>
<dbReference type="OrthoDB" id="1746520at2759"/>
<gene>
    <name evidence="1" type="ORF">AQUCO_00201406v1</name>
</gene>
<name>A0A2G5F817_AQUCA</name>
<dbReference type="AlphaFoldDB" id="A0A2G5F817"/>
<dbReference type="STRING" id="218851.A0A2G5F817"/>
<keyword evidence="2" id="KW-1185">Reference proteome</keyword>